<name>A0A916BCU5_9PROT</name>
<gene>
    <name evidence="1" type="ORF">NTGZN8_300002</name>
</gene>
<evidence type="ECO:0000313" key="2">
    <source>
        <dbReference type="Proteomes" id="UP000675882"/>
    </source>
</evidence>
<dbReference type="RefSeq" id="WP_281412144.1">
    <property type="nucleotide sequence ID" value="NZ_CAJNBL010000024.1"/>
</dbReference>
<proteinExistence type="predicted"/>
<dbReference type="Proteomes" id="UP000675882">
    <property type="component" value="Unassembled WGS sequence"/>
</dbReference>
<reference evidence="1" key="1">
    <citation type="submission" date="2021-02" db="EMBL/GenBank/DDBJ databases">
        <authorList>
            <person name="Han P."/>
        </authorList>
    </citation>
    <scope>NUCLEOTIDE SEQUENCE</scope>
    <source>
        <strain evidence="1">Candidatus Nitrotoga sp. ZN8</strain>
    </source>
</reference>
<sequence>MGQSEGEIAIYDAVVRRFGEATEAPLRELVAKALEKKGDVS</sequence>
<dbReference type="AlphaFoldDB" id="A0A916BCU5"/>
<keyword evidence="2" id="KW-1185">Reference proteome</keyword>
<evidence type="ECO:0000313" key="1">
    <source>
        <dbReference type="EMBL" id="CAE6719073.1"/>
    </source>
</evidence>
<protein>
    <submittedName>
        <fullName evidence="1">Uncharacterized protein</fullName>
    </submittedName>
</protein>
<organism evidence="1 2">
    <name type="scientific">Candidatus Nitrotoga fabula</name>
    <dbReference type="NCBI Taxonomy" id="2182327"/>
    <lineage>
        <taxon>Bacteria</taxon>
        <taxon>Pseudomonadati</taxon>
        <taxon>Pseudomonadota</taxon>
        <taxon>Betaproteobacteria</taxon>
        <taxon>Nitrosomonadales</taxon>
        <taxon>Gallionellaceae</taxon>
        <taxon>Candidatus Nitrotoga</taxon>
    </lineage>
</organism>
<comment type="caution">
    <text evidence="1">The sequence shown here is derived from an EMBL/GenBank/DDBJ whole genome shotgun (WGS) entry which is preliminary data.</text>
</comment>
<dbReference type="EMBL" id="CAJNBL010000024">
    <property type="protein sequence ID" value="CAE6719073.1"/>
    <property type="molecule type" value="Genomic_DNA"/>
</dbReference>
<accession>A0A916BCU5</accession>